<feature type="domain" description="DNA/RNA-binding protein Kin17 WH-like" evidence="5">
    <location>
        <begin position="52"/>
        <end position="178"/>
    </location>
</feature>
<protein>
    <submittedName>
        <fullName evidence="7">DNA/RNA-binding protein KIN17</fullName>
    </submittedName>
</protein>
<dbReference type="KEGG" id="foc:113206700"/>
<dbReference type="FunFam" id="1.10.10.2030:FF:000001">
    <property type="entry name" value="DNA/RNA-binding protein KIN17, putative"/>
    <property type="match status" value="1"/>
</dbReference>
<dbReference type="InterPro" id="IPR041330">
    <property type="entry name" value="KN17_SH3"/>
</dbReference>
<dbReference type="InterPro" id="IPR036236">
    <property type="entry name" value="Znf_C2H2_sf"/>
</dbReference>
<accession>A0A6J1SDD6</accession>
<evidence type="ECO:0000313" key="7">
    <source>
        <dbReference type="RefSeq" id="XP_026278693.1"/>
    </source>
</evidence>
<comment type="similarity">
    <text evidence="1">Belongs to the KIN17 family.</text>
</comment>
<keyword evidence="2" id="KW-0479">Metal-binding</keyword>
<dbReference type="Gene3D" id="1.10.10.2030">
    <property type="entry name" value="DNA/RNA-binding protein Kin17, conserved domain"/>
    <property type="match status" value="1"/>
</dbReference>
<evidence type="ECO:0000256" key="1">
    <source>
        <dbReference type="ARBA" id="ARBA00008517"/>
    </source>
</evidence>
<dbReference type="InterPro" id="IPR038254">
    <property type="entry name" value="KIN17_WH-like_sf"/>
</dbReference>
<evidence type="ECO:0000313" key="6">
    <source>
        <dbReference type="Proteomes" id="UP000504606"/>
    </source>
</evidence>
<organism evidence="6 7">
    <name type="scientific">Frankliniella occidentalis</name>
    <name type="common">Western flower thrips</name>
    <name type="synonym">Euthrips occidentalis</name>
    <dbReference type="NCBI Taxonomy" id="133901"/>
    <lineage>
        <taxon>Eukaryota</taxon>
        <taxon>Metazoa</taxon>
        <taxon>Ecdysozoa</taxon>
        <taxon>Arthropoda</taxon>
        <taxon>Hexapoda</taxon>
        <taxon>Insecta</taxon>
        <taxon>Pterygota</taxon>
        <taxon>Neoptera</taxon>
        <taxon>Paraneoptera</taxon>
        <taxon>Thysanoptera</taxon>
        <taxon>Terebrantia</taxon>
        <taxon>Thripoidea</taxon>
        <taxon>Thripidae</taxon>
        <taxon>Frankliniella</taxon>
    </lineage>
</organism>
<dbReference type="SUPFAM" id="SSF57667">
    <property type="entry name" value="beta-beta-alpha zinc fingers"/>
    <property type="match status" value="1"/>
</dbReference>
<dbReference type="InterPro" id="IPR056767">
    <property type="entry name" value="C2H2-Znf_KIN17"/>
</dbReference>
<dbReference type="OrthoDB" id="10266249at2759"/>
<dbReference type="CDD" id="cd13155">
    <property type="entry name" value="KOW_KIN17"/>
    <property type="match status" value="1"/>
</dbReference>
<dbReference type="GO" id="GO:0006260">
    <property type="term" value="P:DNA replication"/>
    <property type="evidence" value="ECO:0007669"/>
    <property type="project" value="TreeGrafter"/>
</dbReference>
<dbReference type="Gene3D" id="2.30.30.140">
    <property type="match status" value="1"/>
</dbReference>
<dbReference type="PANTHER" id="PTHR12805">
    <property type="entry name" value="KIN17 KIN, ANTIGENIC DETERMINANT OF RECA PROTEIN HOMOLOG"/>
    <property type="match status" value="1"/>
</dbReference>
<keyword evidence="4" id="KW-0862">Zinc</keyword>
<keyword evidence="6" id="KW-1185">Reference proteome</keyword>
<dbReference type="Gene3D" id="2.30.30.30">
    <property type="match status" value="1"/>
</dbReference>
<proteinExistence type="inferred from homology"/>
<dbReference type="GeneID" id="113206700"/>
<dbReference type="Pfam" id="PF10357">
    <property type="entry name" value="WH_KIN17"/>
    <property type="match status" value="1"/>
</dbReference>
<gene>
    <name evidence="7" type="primary">LOC113206700</name>
</gene>
<keyword evidence="3" id="KW-0863">Zinc-finger</keyword>
<evidence type="ECO:0000259" key="5">
    <source>
        <dbReference type="SMART" id="SM01253"/>
    </source>
</evidence>
<sequence length="392" mass="45061">MGKHEVGTPKYIANKIKAKGLQKLRWYCQMCQKQCRDENGFKCHMTSESHQRQLLLFADNASKYLSEFSKEFADGYLELLRRQFGTKRVPANRVYQDYIAWREHIHMNATEWETLTEFVKYLGREGKCVVDETEKGWFVTYIDRDPATIALQEALAKKEKMDRDDQDRMMQFLEKQIERGKGVGSSHDHVATDLVRSNESEQIKLNLALKKKEEDENAKRLAPTEFKLPSTKKYFSSSASTSGSIREKGEKRKASALDDIIKEEENRKENAHRKPNWLTENIVVKVMTKSLGEKYYKQKGVVVALKDKFSAVVRLFDLNVKLKLDQAHLETVIPAIGRQVLIVNGAYRGNTATLEKLDTDKFCATVKIDSGPLNGRVIPSIEYEDISKLHSD</sequence>
<evidence type="ECO:0000256" key="2">
    <source>
        <dbReference type="ARBA" id="ARBA00022723"/>
    </source>
</evidence>
<dbReference type="InterPro" id="IPR014722">
    <property type="entry name" value="Rib_uL2_dom2"/>
</dbReference>
<dbReference type="Pfam" id="PF18131">
    <property type="entry name" value="KN17_SH3"/>
    <property type="match status" value="1"/>
</dbReference>
<dbReference type="RefSeq" id="XP_026278693.1">
    <property type="nucleotide sequence ID" value="XM_026422908.2"/>
</dbReference>
<dbReference type="GO" id="GO:0006974">
    <property type="term" value="P:DNA damage response"/>
    <property type="evidence" value="ECO:0007669"/>
    <property type="project" value="TreeGrafter"/>
</dbReference>
<evidence type="ECO:0000256" key="4">
    <source>
        <dbReference type="ARBA" id="ARBA00022833"/>
    </source>
</evidence>
<dbReference type="AlphaFoldDB" id="A0A6J1SDD6"/>
<dbReference type="SMART" id="SM01253">
    <property type="entry name" value="Kin17_mid"/>
    <property type="match status" value="1"/>
</dbReference>
<dbReference type="CTD" id="40242"/>
<dbReference type="GO" id="GO:0005634">
    <property type="term" value="C:nucleus"/>
    <property type="evidence" value="ECO:0007669"/>
    <property type="project" value="TreeGrafter"/>
</dbReference>
<dbReference type="GO" id="GO:0008270">
    <property type="term" value="F:zinc ion binding"/>
    <property type="evidence" value="ECO:0007669"/>
    <property type="project" value="UniProtKB-KW"/>
</dbReference>
<dbReference type="Pfam" id="PF25092">
    <property type="entry name" value="SH3_KIN17_C"/>
    <property type="match status" value="1"/>
</dbReference>
<reference evidence="7" key="1">
    <citation type="submission" date="2025-08" db="UniProtKB">
        <authorList>
            <consortium name="RefSeq"/>
        </authorList>
    </citation>
    <scope>IDENTIFICATION</scope>
    <source>
        <tissue evidence="7">Whole organism</tissue>
    </source>
</reference>
<dbReference type="GO" id="GO:0003690">
    <property type="term" value="F:double-stranded DNA binding"/>
    <property type="evidence" value="ECO:0007669"/>
    <property type="project" value="TreeGrafter"/>
</dbReference>
<dbReference type="PANTHER" id="PTHR12805:SF0">
    <property type="entry name" value="DNA_RNA-BINDING PROTEIN KIN17"/>
    <property type="match status" value="1"/>
</dbReference>
<name>A0A6J1SDD6_FRAOC</name>
<dbReference type="Proteomes" id="UP000504606">
    <property type="component" value="Unplaced"/>
</dbReference>
<dbReference type="InterPro" id="IPR019447">
    <property type="entry name" value="DNA/RNA-bd_Kin17_WH-like_dom"/>
</dbReference>
<dbReference type="Pfam" id="PF25095">
    <property type="entry name" value="C2H2-zf_KIN17"/>
    <property type="match status" value="1"/>
</dbReference>
<dbReference type="InterPro" id="IPR037321">
    <property type="entry name" value="KIN17-like"/>
</dbReference>
<evidence type="ECO:0000256" key="3">
    <source>
        <dbReference type="ARBA" id="ARBA00022771"/>
    </source>
</evidence>
<dbReference type="FunFam" id="2.30.30.30:FF:000021">
    <property type="entry name" value="DNA/RNA-binding protein KIN17, putative"/>
    <property type="match status" value="1"/>
</dbReference>
<dbReference type="InterPro" id="IPR041995">
    <property type="entry name" value="KOW_KIN17"/>
</dbReference>